<feature type="compositionally biased region" description="Low complexity" evidence="1">
    <location>
        <begin position="16"/>
        <end position="28"/>
    </location>
</feature>
<keyword evidence="2" id="KW-1133">Transmembrane helix</keyword>
<evidence type="ECO:0000313" key="3">
    <source>
        <dbReference type="EMBL" id="GFH57854.1"/>
    </source>
</evidence>
<comment type="caution">
    <text evidence="3">The sequence shown here is derived from an EMBL/GenBank/DDBJ whole genome shotgun (WGS) entry which is preliminary data.</text>
</comment>
<feature type="transmembrane region" description="Helical" evidence="2">
    <location>
        <begin position="248"/>
        <end position="267"/>
    </location>
</feature>
<dbReference type="EMBL" id="BLLK01000058">
    <property type="protein sequence ID" value="GFH57854.1"/>
    <property type="molecule type" value="Genomic_DNA"/>
</dbReference>
<keyword evidence="2" id="KW-0812">Transmembrane</keyword>
<keyword evidence="2" id="KW-0472">Membrane</keyword>
<sequence>MEQASESFDPIEDTSGDSSNDNNSCTTNQNGVYGNESSIAVTISYNYEMVIPMEASLDLTVDSLEKSIVDVLIPSFFSECTNDYEETLHRKLQDVEVVGIDSFPPDTKQGICDTIVSNNTLSYCFNMIGSLSIYLNDDFIYKEMDRRRSLSHYRDVISNSRSIIREGMEKDVFIFKTSNQILQLSYIDDEEEKDAIDAMTMNNNLRVSDEMNQVDRQIYYEREYEIQNAMLKTSDPNASSFISSGTPIFAALGALAIILFTVGVTLVRKEIRLEESTADRQKAEECTADAFEDDTLPMSIKENDYI</sequence>
<gene>
    <name evidence="3" type="ORF">CTEN210_14330</name>
</gene>
<name>A0AAD3D8B8_9STRA</name>
<reference evidence="3 4" key="1">
    <citation type="journal article" date="2021" name="Sci. Rep.">
        <title>The genome of the diatom Chaetoceros tenuissimus carries an ancient integrated fragment of an extant virus.</title>
        <authorList>
            <person name="Hongo Y."/>
            <person name="Kimura K."/>
            <person name="Takaki Y."/>
            <person name="Yoshida Y."/>
            <person name="Baba S."/>
            <person name="Kobayashi G."/>
            <person name="Nagasaki K."/>
            <person name="Hano T."/>
            <person name="Tomaru Y."/>
        </authorList>
    </citation>
    <scope>NUCLEOTIDE SEQUENCE [LARGE SCALE GENOMIC DNA]</scope>
    <source>
        <strain evidence="3 4">NIES-3715</strain>
    </source>
</reference>
<proteinExistence type="predicted"/>
<dbReference type="Proteomes" id="UP001054902">
    <property type="component" value="Unassembled WGS sequence"/>
</dbReference>
<evidence type="ECO:0000256" key="2">
    <source>
        <dbReference type="SAM" id="Phobius"/>
    </source>
</evidence>
<evidence type="ECO:0000256" key="1">
    <source>
        <dbReference type="SAM" id="MobiDB-lite"/>
    </source>
</evidence>
<accession>A0AAD3D8B8</accession>
<organism evidence="3 4">
    <name type="scientific">Chaetoceros tenuissimus</name>
    <dbReference type="NCBI Taxonomy" id="426638"/>
    <lineage>
        <taxon>Eukaryota</taxon>
        <taxon>Sar</taxon>
        <taxon>Stramenopiles</taxon>
        <taxon>Ochrophyta</taxon>
        <taxon>Bacillariophyta</taxon>
        <taxon>Coscinodiscophyceae</taxon>
        <taxon>Chaetocerotophycidae</taxon>
        <taxon>Chaetocerotales</taxon>
        <taxon>Chaetocerotaceae</taxon>
        <taxon>Chaetoceros</taxon>
    </lineage>
</organism>
<keyword evidence="4" id="KW-1185">Reference proteome</keyword>
<protein>
    <submittedName>
        <fullName evidence="3">Uncharacterized protein</fullName>
    </submittedName>
</protein>
<dbReference type="AlphaFoldDB" id="A0AAD3D8B8"/>
<feature type="region of interest" description="Disordered" evidence="1">
    <location>
        <begin position="1"/>
        <end position="29"/>
    </location>
</feature>
<evidence type="ECO:0000313" key="4">
    <source>
        <dbReference type="Proteomes" id="UP001054902"/>
    </source>
</evidence>